<evidence type="ECO:0008006" key="5">
    <source>
        <dbReference type="Google" id="ProtNLM"/>
    </source>
</evidence>
<proteinExistence type="inferred from homology"/>
<organism evidence="3 4">
    <name type="scientific">Triparma laevis f. inornata</name>
    <dbReference type="NCBI Taxonomy" id="1714386"/>
    <lineage>
        <taxon>Eukaryota</taxon>
        <taxon>Sar</taxon>
        <taxon>Stramenopiles</taxon>
        <taxon>Ochrophyta</taxon>
        <taxon>Bolidophyceae</taxon>
        <taxon>Parmales</taxon>
        <taxon>Triparmaceae</taxon>
        <taxon>Triparma</taxon>
    </lineage>
</organism>
<dbReference type="Proteomes" id="UP001162640">
    <property type="component" value="Unassembled WGS sequence"/>
</dbReference>
<dbReference type="GO" id="GO:0047580">
    <property type="term" value="F:4-hydroxyproline epimerase activity"/>
    <property type="evidence" value="ECO:0007669"/>
    <property type="project" value="TreeGrafter"/>
</dbReference>
<dbReference type="EMBL" id="BLQM01000129">
    <property type="protein sequence ID" value="GMH67218.1"/>
    <property type="molecule type" value="Genomic_DNA"/>
</dbReference>
<evidence type="ECO:0000256" key="1">
    <source>
        <dbReference type="ARBA" id="ARBA00007529"/>
    </source>
</evidence>
<name>A0A9W7E6C3_9STRA</name>
<protein>
    <recommendedName>
        <fullName evidence="5">Proline racemase</fullName>
    </recommendedName>
</protein>
<dbReference type="AlphaFoldDB" id="A0A9W7E6C3"/>
<reference evidence="4" key="1">
    <citation type="journal article" date="2023" name="Commun. Biol.">
        <title>Genome analysis of Parmales, the sister group of diatoms, reveals the evolutionary specialization of diatoms from phago-mixotrophs to photoautotrophs.</title>
        <authorList>
            <person name="Ban H."/>
            <person name="Sato S."/>
            <person name="Yoshikawa S."/>
            <person name="Yamada K."/>
            <person name="Nakamura Y."/>
            <person name="Ichinomiya M."/>
            <person name="Sato N."/>
            <person name="Blanc-Mathieu R."/>
            <person name="Endo H."/>
            <person name="Kuwata A."/>
            <person name="Ogata H."/>
        </authorList>
    </citation>
    <scope>NUCLEOTIDE SEQUENCE [LARGE SCALE GENOMIC DNA]</scope>
</reference>
<dbReference type="PANTHER" id="PTHR33442:SF5">
    <property type="entry name" value="BIFUNCTIONAL TRANS-3-HYDROXY-L-PROLINE DEHYDRATASE_2-EPIMERASE"/>
    <property type="match status" value="1"/>
</dbReference>
<comment type="similarity">
    <text evidence="1">Belongs to the proline racemase family.</text>
</comment>
<evidence type="ECO:0000313" key="3">
    <source>
        <dbReference type="EMBL" id="GMH67218.1"/>
    </source>
</evidence>
<accession>A0A9W7E6C3</accession>
<dbReference type="Gene3D" id="3.10.310.10">
    <property type="entry name" value="Diaminopimelate Epimerase, Chain A, domain 1"/>
    <property type="match status" value="2"/>
</dbReference>
<dbReference type="SFLD" id="SFLDS00028">
    <property type="entry name" value="Proline_Racemase"/>
    <property type="match status" value="1"/>
</dbReference>
<dbReference type="SUPFAM" id="SSF54506">
    <property type="entry name" value="Diaminopimelate epimerase-like"/>
    <property type="match status" value="1"/>
</dbReference>
<evidence type="ECO:0000313" key="4">
    <source>
        <dbReference type="Proteomes" id="UP001162640"/>
    </source>
</evidence>
<dbReference type="PANTHER" id="PTHR33442">
    <property type="entry name" value="TRANS-3-HYDROXY-L-PROLINE DEHYDRATASE"/>
    <property type="match status" value="1"/>
</dbReference>
<dbReference type="InterPro" id="IPR008794">
    <property type="entry name" value="Pro_racemase_fam"/>
</dbReference>
<feature type="active site" description="Proton acceptor" evidence="2">
    <location>
        <position position="90"/>
    </location>
</feature>
<gene>
    <name evidence="3" type="ORF">TL16_g04622</name>
</gene>
<dbReference type="PIRSF" id="PIRSF029792">
    <property type="entry name" value="Pro_racemase"/>
    <property type="match status" value="1"/>
</dbReference>
<evidence type="ECO:0000256" key="2">
    <source>
        <dbReference type="PIRSR" id="PIRSR029792-1"/>
    </source>
</evidence>
<feature type="active site" description="Proton donor" evidence="2">
    <location>
        <position position="270"/>
    </location>
</feature>
<comment type="caution">
    <text evidence="3">The sequence shown here is derived from an EMBL/GenBank/DDBJ whole genome shotgun (WGS) entry which is preliminary data.</text>
</comment>
<sequence>MSLELTTIDCHCGGEPARIVTAGFPTITGDTMLEKRSYFMEYHDDLRKLLLLEPRGYPCQNADFVVEACDPTCAYGVIVAEQNKVYPGMSGHNCICTATALVESGMIPYQEPVLEFKLDFPAGPVHIKCTTQNKKVTSVQLTNVPSFLRPEDANLKITVPTLPTPVTCDVAWGGMFYCIVDASSIGLELKPENGSEICRIGEMIKVACKEQHPVNHPLFDYPGCDILVFKGEFNETEEGGEINNTVVMSNNVLIWSKPETHTAMLDRSPCGTGTSALLAHLHFHKKIKLNDKLTNTSIVSSKFIGEIVEDNVDVGGVQSIVTKIKGRAWITQYCRVVRDPSDLFQEGFKVGDIW</sequence>
<dbReference type="Pfam" id="PF05544">
    <property type="entry name" value="Pro_racemase"/>
    <property type="match status" value="1"/>
</dbReference>